<feature type="transmembrane region" description="Helical" evidence="2">
    <location>
        <begin position="292"/>
        <end position="319"/>
    </location>
</feature>
<dbReference type="EMBL" id="WEGJ01000008">
    <property type="protein sequence ID" value="MQY12741.1"/>
    <property type="molecule type" value="Genomic_DNA"/>
</dbReference>
<evidence type="ECO:0000313" key="3">
    <source>
        <dbReference type="EMBL" id="MQY12741.1"/>
    </source>
</evidence>
<feature type="transmembrane region" description="Helical" evidence="2">
    <location>
        <begin position="435"/>
        <end position="457"/>
    </location>
</feature>
<evidence type="ECO:0000313" key="4">
    <source>
        <dbReference type="Proteomes" id="UP000466345"/>
    </source>
</evidence>
<evidence type="ECO:0000256" key="2">
    <source>
        <dbReference type="SAM" id="Phobius"/>
    </source>
</evidence>
<organism evidence="3 4">
    <name type="scientific">Streptomyces smaragdinus</name>
    <dbReference type="NCBI Taxonomy" id="2585196"/>
    <lineage>
        <taxon>Bacteria</taxon>
        <taxon>Bacillati</taxon>
        <taxon>Actinomycetota</taxon>
        <taxon>Actinomycetes</taxon>
        <taxon>Kitasatosporales</taxon>
        <taxon>Streptomycetaceae</taxon>
        <taxon>Streptomyces</taxon>
    </lineage>
</organism>
<evidence type="ECO:0000256" key="1">
    <source>
        <dbReference type="SAM" id="MobiDB-lite"/>
    </source>
</evidence>
<feature type="transmembrane region" description="Helical" evidence="2">
    <location>
        <begin position="890"/>
        <end position="909"/>
    </location>
</feature>
<feature type="transmembrane region" description="Helical" evidence="2">
    <location>
        <begin position="469"/>
        <end position="490"/>
    </location>
</feature>
<dbReference type="AlphaFoldDB" id="A0A7K0CGY2"/>
<protein>
    <recommendedName>
        <fullName evidence="5">FtsX-like permease family protein</fullName>
    </recommendedName>
</protein>
<gene>
    <name evidence="3" type="ORF">SRB5_28800</name>
</gene>
<keyword evidence="4" id="KW-1185">Reference proteome</keyword>
<keyword evidence="2" id="KW-0472">Membrane</keyword>
<dbReference type="RefSeq" id="WP_323377907.1">
    <property type="nucleotide sequence ID" value="NZ_WEGJ01000008.1"/>
</dbReference>
<feature type="transmembrane region" description="Helical" evidence="2">
    <location>
        <begin position="340"/>
        <end position="370"/>
    </location>
</feature>
<sequence length="922" mass="96664">MNAWLRGWRVSLRIARRDALRNKGRSLLVLSMIALPIVGVGAVDITVRSSQLSTEQGLNRDIGAADARLDGTWSSGQPLLQAPDPRDGNFAPVDPEARVSDEGPPAVPDPAALVPAGATVLKTESTYGRARTEYGILHTQLRALDARSPLAEGIVTKLRGDLPREPHEVAATQFFLDESGLHVGSEVTLRGAARPYRITAAYELPGSLRTTELLGLPGAFKGDDQRESTLTSYLVSVPGGIGWDQVQRLNARGLTVLSRSVVLDPPPDGEVPFYATDQGRAMRSNDTSAETGFLIVAATVAGLAMLEICLLAGPAFAVGARRSRRQLGLVGANGGDRRHIRAVVLGGGLVLGLAAAVVGLGLGLLATLAGRPLLEDLVGKRFGELRLVPLELAGIAALAVVTGLLAAIVPAVTASRQTVLSSLTGRRGVRHTGRTLPVLGAVGVALGTAVALLGAMWSDSYLLVGAGSALAELGVVALTPLLIGAFGRLGRRLPLTPRLALRDAVRNRARTAPAVAAVLAAVAGTVAVAMFAAGDEQTQREHYEARLPDGMMYSFAYADNGMDRDAVSAAAQHTLPVARRADFDVITTRTGDDRGDTQLVVPPANECPLGSEDRARDLPAKERLRLATDDWRCEGYSSYVARTPVDAVVGDADLLEIYGIDDPAAEAALAAGKAVAFGPRFVEDGRIGVGVWDEATQRPRAIASIPAHRSDAKAGQWLGVVVPPAAVQKAGLATRPFGSYFTTERAPDSRERQAFDKEVADLGAESDFYIERGFVPERGFVQYGLLGFAALVTVGAAGIATGLAQADAEADLRTLAAVGAAPRVRRTLSGLQCAVVAAMGVVLGSLAGVLPAIGLMLADERIQLAQYRRMLAEGQFMRRPDAAIVVPWDTLALLLVAVPLGAGLLAALVTRSRPGIARRAEA</sequence>
<name>A0A7K0CGY2_9ACTN</name>
<feature type="region of interest" description="Disordered" evidence="1">
    <location>
        <begin position="73"/>
        <end position="105"/>
    </location>
</feature>
<evidence type="ECO:0008006" key="5">
    <source>
        <dbReference type="Google" id="ProtNLM"/>
    </source>
</evidence>
<keyword evidence="2" id="KW-1133">Transmembrane helix</keyword>
<comment type="caution">
    <text evidence="3">The sequence shown here is derived from an EMBL/GenBank/DDBJ whole genome shotgun (WGS) entry which is preliminary data.</text>
</comment>
<dbReference type="Proteomes" id="UP000466345">
    <property type="component" value="Unassembled WGS sequence"/>
</dbReference>
<accession>A0A7K0CGY2</accession>
<feature type="transmembrane region" description="Helical" evidence="2">
    <location>
        <begin position="833"/>
        <end position="858"/>
    </location>
</feature>
<reference evidence="3 4" key="1">
    <citation type="submission" date="2019-10" db="EMBL/GenBank/DDBJ databases">
        <title>Streptomyces smaragdinus sp. nov. and Streptomyces fabii sp. nov., isolated from the gut of fungus growing-termite Macrotermes natalensis.</title>
        <authorList>
            <person name="Schwitalla J."/>
            <person name="Benndorf R."/>
            <person name="Martin K."/>
            <person name="De Beer W."/>
            <person name="Kaster A.-K."/>
            <person name="Vollmers J."/>
            <person name="Poulsen M."/>
            <person name="Beemelmanns C."/>
        </authorList>
    </citation>
    <scope>NUCLEOTIDE SEQUENCE [LARGE SCALE GENOMIC DNA]</scope>
    <source>
        <strain evidence="3 4">RB5</strain>
    </source>
</reference>
<feature type="transmembrane region" description="Helical" evidence="2">
    <location>
        <begin position="390"/>
        <end position="414"/>
    </location>
</feature>
<feature type="transmembrane region" description="Helical" evidence="2">
    <location>
        <begin position="511"/>
        <end position="533"/>
    </location>
</feature>
<keyword evidence="2" id="KW-0812">Transmembrane</keyword>
<dbReference type="GO" id="GO:0005886">
    <property type="term" value="C:plasma membrane"/>
    <property type="evidence" value="ECO:0007669"/>
    <property type="project" value="TreeGrafter"/>
</dbReference>
<dbReference type="PANTHER" id="PTHR30287:SF2">
    <property type="entry name" value="BLL1001 PROTEIN"/>
    <property type="match status" value="1"/>
</dbReference>
<proteinExistence type="predicted"/>
<feature type="transmembrane region" description="Helical" evidence="2">
    <location>
        <begin position="780"/>
        <end position="804"/>
    </location>
</feature>
<dbReference type="InterPro" id="IPR038766">
    <property type="entry name" value="Membrane_comp_ABC_pdt"/>
</dbReference>
<dbReference type="PANTHER" id="PTHR30287">
    <property type="entry name" value="MEMBRANE COMPONENT OF PREDICTED ABC SUPERFAMILY METABOLITE UPTAKE TRANSPORTER"/>
    <property type="match status" value="1"/>
</dbReference>